<gene>
    <name evidence="1" type="ORF">J2S37_002174</name>
</gene>
<reference evidence="1 2" key="1">
    <citation type="submission" date="2023-07" db="EMBL/GenBank/DDBJ databases">
        <title>Sequencing the genomes of 1000 actinobacteria strains.</title>
        <authorList>
            <person name="Klenk H.-P."/>
        </authorList>
    </citation>
    <scope>NUCLEOTIDE SEQUENCE [LARGE SCALE GENOMIC DNA]</scope>
    <source>
        <strain evidence="1 2">DSM 44508</strain>
    </source>
</reference>
<evidence type="ECO:0000313" key="1">
    <source>
        <dbReference type="EMBL" id="MDR7355636.1"/>
    </source>
</evidence>
<evidence type="ECO:0000313" key="2">
    <source>
        <dbReference type="Proteomes" id="UP001183619"/>
    </source>
</evidence>
<comment type="caution">
    <text evidence="1">The sequence shown here is derived from an EMBL/GenBank/DDBJ whole genome shotgun (WGS) entry which is preliminary data.</text>
</comment>
<dbReference type="EMBL" id="JAVDYF010000001">
    <property type="protein sequence ID" value="MDR7355636.1"/>
    <property type="molecule type" value="Genomic_DNA"/>
</dbReference>
<proteinExistence type="predicted"/>
<accession>A0ABU2BAJ5</accession>
<sequence length="46" mass="5127">MCDRKIIVAAEKHFLISVAQNQKVEELGKLTYPHPHNLSIPPTATS</sequence>
<keyword evidence="2" id="KW-1185">Reference proteome</keyword>
<organism evidence="1 2">
    <name type="scientific">Corynebacterium felinum</name>
    <dbReference type="NCBI Taxonomy" id="131318"/>
    <lineage>
        <taxon>Bacteria</taxon>
        <taxon>Bacillati</taxon>
        <taxon>Actinomycetota</taxon>
        <taxon>Actinomycetes</taxon>
        <taxon>Mycobacteriales</taxon>
        <taxon>Corynebacteriaceae</taxon>
        <taxon>Corynebacterium</taxon>
    </lineage>
</organism>
<name>A0ABU2BAJ5_9CORY</name>
<dbReference type="Proteomes" id="UP001183619">
    <property type="component" value="Unassembled WGS sequence"/>
</dbReference>
<protein>
    <submittedName>
        <fullName evidence="1">Uncharacterized protein</fullName>
    </submittedName>
</protein>